<dbReference type="PANTHER" id="PTHR11439">
    <property type="entry name" value="GAG-POL-RELATED RETROTRANSPOSON"/>
    <property type="match status" value="1"/>
</dbReference>
<reference evidence="3 4" key="1">
    <citation type="submission" date="2019-01" db="EMBL/GenBank/DDBJ databases">
        <title>Sequencing of cultivated peanut Arachis hypogaea provides insights into genome evolution and oil improvement.</title>
        <authorList>
            <person name="Chen X."/>
        </authorList>
    </citation>
    <scope>NUCLEOTIDE SEQUENCE [LARGE SCALE GENOMIC DNA]</scope>
    <source>
        <strain evidence="4">cv. Fuhuasheng</strain>
        <tissue evidence="3">Leaves</tissue>
    </source>
</reference>
<dbReference type="InterPro" id="IPR013103">
    <property type="entry name" value="RVT_2"/>
</dbReference>
<dbReference type="Proteomes" id="UP000289738">
    <property type="component" value="Chromosome A06"/>
</dbReference>
<organism evidence="3 4">
    <name type="scientific">Arachis hypogaea</name>
    <name type="common">Peanut</name>
    <dbReference type="NCBI Taxonomy" id="3818"/>
    <lineage>
        <taxon>Eukaryota</taxon>
        <taxon>Viridiplantae</taxon>
        <taxon>Streptophyta</taxon>
        <taxon>Embryophyta</taxon>
        <taxon>Tracheophyta</taxon>
        <taxon>Spermatophyta</taxon>
        <taxon>Magnoliopsida</taxon>
        <taxon>eudicotyledons</taxon>
        <taxon>Gunneridae</taxon>
        <taxon>Pentapetalae</taxon>
        <taxon>rosids</taxon>
        <taxon>fabids</taxon>
        <taxon>Fabales</taxon>
        <taxon>Fabaceae</taxon>
        <taxon>Papilionoideae</taxon>
        <taxon>50 kb inversion clade</taxon>
        <taxon>dalbergioids sensu lato</taxon>
        <taxon>Dalbergieae</taxon>
        <taxon>Pterocarpus clade</taxon>
        <taxon>Arachis</taxon>
    </lineage>
</organism>
<evidence type="ECO:0000256" key="1">
    <source>
        <dbReference type="SAM" id="MobiDB-lite"/>
    </source>
</evidence>
<dbReference type="SUPFAM" id="SSF56672">
    <property type="entry name" value="DNA/RNA polymerases"/>
    <property type="match status" value="1"/>
</dbReference>
<dbReference type="STRING" id="3818.A0A445CJQ2"/>
<dbReference type="CDD" id="cd09272">
    <property type="entry name" value="RNase_HI_RT_Ty1"/>
    <property type="match status" value="1"/>
</dbReference>
<dbReference type="PANTHER" id="PTHR11439:SF498">
    <property type="entry name" value="DNAK FAMILY PROTEIN"/>
    <property type="match status" value="1"/>
</dbReference>
<dbReference type="Pfam" id="PF07727">
    <property type="entry name" value="RVT_2"/>
    <property type="match status" value="1"/>
</dbReference>
<dbReference type="InterPro" id="IPR043502">
    <property type="entry name" value="DNA/RNA_pol_sf"/>
</dbReference>
<feature type="domain" description="Reverse transcriptase Ty1/copia-type" evidence="2">
    <location>
        <begin position="125"/>
        <end position="363"/>
    </location>
</feature>
<name>A0A445CJQ2_ARAHY</name>
<keyword evidence="4" id="KW-1185">Reference proteome</keyword>
<evidence type="ECO:0000313" key="3">
    <source>
        <dbReference type="EMBL" id="RYR51143.1"/>
    </source>
</evidence>
<comment type="caution">
    <text evidence="3">The sequence shown here is derived from an EMBL/GenBank/DDBJ whole genome shotgun (WGS) entry which is preliminary data.</text>
</comment>
<gene>
    <name evidence="3" type="ORF">Ahy_A06g026188</name>
</gene>
<proteinExistence type="predicted"/>
<evidence type="ECO:0000259" key="2">
    <source>
        <dbReference type="Pfam" id="PF07727"/>
    </source>
</evidence>
<protein>
    <recommendedName>
        <fullName evidence="2">Reverse transcriptase Ty1/copia-type domain-containing protein</fullName>
    </recommendedName>
</protein>
<dbReference type="EMBL" id="SDMP01000006">
    <property type="protein sequence ID" value="RYR51143.1"/>
    <property type="molecule type" value="Genomic_DNA"/>
</dbReference>
<sequence>MHSPISSHTIAPTSTPHTNTAPASQNYIIPHDCITRKSERVKRLPAYLKNYHCMITHTTHPSNFANSNTLYPISQYLSYDKLNPEYKSLSLAITSNSEPSTYEEAAAHECWRKAIQAELAALDQNRTWCLTELPKGKKAVGCKWIFRVKFNPDGTIERHKARLVAKGFTQVQGVDYGDTFSPVVKMTTLRVILALAAAKKWHLKQLDVNTAFLHGDLDKEVYMRIPPGLDVSQPGLVCKLQKSLYGLKQASRQWNIKLTQTLVDAGYKQFFDDHSLFIKKSSEGFTAILVYVDDLVLTGDNIGEINSIKQILDDKFKIKDLGDLKYFLGMEVARSNSGIHIYQRKYAMDLLKDFGYLDCKPLSTLFDYSQKLTKESGTILTDNTTYRQLIGRLLYLTNTRPDISYAVGRLSQFLNCATTSHLQAAFRVLRYLKGRPATGLFFSSTSDMHLTGFADADWATCADTRRSVSGYCFMLGSSLVSWKSKKQTTVAKSSAEAEYRSLAAATCEASWLSFLMDFLGLPLQKSITLFCDNQSAIHIANNPIFHERTKYIEVDCHIVREKHLSGLIHLMPVRSQDQLADFLTKALPPGPFSTNVSKVRIVRFIQF</sequence>
<accession>A0A445CJQ2</accession>
<evidence type="ECO:0000313" key="4">
    <source>
        <dbReference type="Proteomes" id="UP000289738"/>
    </source>
</evidence>
<feature type="region of interest" description="Disordered" evidence="1">
    <location>
        <begin position="1"/>
        <end position="23"/>
    </location>
</feature>
<dbReference type="AlphaFoldDB" id="A0A445CJQ2"/>